<dbReference type="Gene3D" id="2.60.40.10">
    <property type="entry name" value="Immunoglobulins"/>
    <property type="match status" value="1"/>
</dbReference>
<dbReference type="KEGG" id="tso:IZ6_06280"/>
<dbReference type="GO" id="GO:0003824">
    <property type="term" value="F:catalytic activity"/>
    <property type="evidence" value="ECO:0007669"/>
    <property type="project" value="InterPro"/>
</dbReference>
<evidence type="ECO:0000256" key="6">
    <source>
        <dbReference type="HAMAP-Rule" id="MF_01069"/>
    </source>
</evidence>
<comment type="function">
    <text evidence="6">Involved in the biosynthesis of osmoregulated periplasmic glucans (OPGs).</text>
</comment>
<dbReference type="SUPFAM" id="SSF74650">
    <property type="entry name" value="Galactose mutarotase-like"/>
    <property type="match status" value="1"/>
</dbReference>
<evidence type="ECO:0000256" key="4">
    <source>
        <dbReference type="ARBA" id="ARBA00022729"/>
    </source>
</evidence>
<evidence type="ECO:0000256" key="5">
    <source>
        <dbReference type="ARBA" id="ARBA00022764"/>
    </source>
</evidence>
<dbReference type="Gene3D" id="2.70.98.10">
    <property type="match status" value="1"/>
</dbReference>
<gene>
    <name evidence="6 8" type="primary">opgG</name>
    <name evidence="8" type="ORF">IZ6_06280</name>
</gene>
<keyword evidence="4 6" id="KW-0732">Signal</keyword>
<keyword evidence="5 6" id="KW-0574">Periplasm</keyword>
<evidence type="ECO:0000313" key="8">
    <source>
        <dbReference type="EMBL" id="BCJ89893.1"/>
    </source>
</evidence>
<evidence type="ECO:0000313" key="9">
    <source>
        <dbReference type="Proteomes" id="UP000515317"/>
    </source>
</evidence>
<dbReference type="PANTHER" id="PTHR30504:SF2">
    <property type="entry name" value="GLUCANS BIOSYNTHESIS PROTEIN G"/>
    <property type="match status" value="1"/>
</dbReference>
<dbReference type="PIRSF" id="PIRSF006281">
    <property type="entry name" value="MdoG"/>
    <property type="match status" value="1"/>
</dbReference>
<dbReference type="InterPro" id="IPR007444">
    <property type="entry name" value="Glucan_biosyn_MdoG_C"/>
</dbReference>
<dbReference type="InterPro" id="IPR014438">
    <property type="entry name" value="Glucan_biosyn_MdoG/MdoD"/>
</dbReference>
<sequence length="511" mass="57877" precursor="true">MRRRDLLLGAAALPFASALAYQMGQIPLAQTGDASPFAASQVRQMARDLASKPFKEPDTGLPDNFRDLPYDLYRDLRFIPEKSLWRGSDVPFEVQLFHRGFLYKNRVDLFIVADGQARPLVYSRDLFTFGRVQPPPENVNLGFSGFRLHGPINRPDYFDEIAVFQGASYFRAVAKGQVYGLSARGLAINTADAKGEEFPAFRAFWIEKPAPNTNSVVVHAVLDSPSAAAAYRFTIRPGETTVFDVEMAIYPRAEISKAGLAPLTSMFYFDANDREGIDDFRPGVHDSDGLAIWNGRGERLWRPLHNPSKLQISDFYDTNPRGFGLMQRQRDFHDYEDLEARYEKRPSLWVEPIGDWGEGAVQLIEIPTDKEIHDNIAAFWRPKVPFQAKGEYLFNYRLHWGNQGPFEPQDLARFVKTSVGKAHRDDEKRLFVLDAVGGKLKDTPFDDQVRAVISSNFGSIENAVVQTNPESGGWRVAFELVPGSEEVTELRAQITRGDQLLSEVWVYRWTQ</sequence>
<dbReference type="AlphaFoldDB" id="A0A6S6QFL8"/>
<dbReference type="Proteomes" id="UP000515317">
    <property type="component" value="Chromosome"/>
</dbReference>
<feature type="domain" description="Glucan biosynthesis periplasmic MdoG C-terminal" evidence="7">
    <location>
        <begin position="37"/>
        <end position="509"/>
    </location>
</feature>
<dbReference type="GO" id="GO:0030246">
    <property type="term" value="F:carbohydrate binding"/>
    <property type="evidence" value="ECO:0007669"/>
    <property type="project" value="InterPro"/>
</dbReference>
<comment type="subcellular location">
    <subcellularLocation>
        <location evidence="1 6">Periplasm</location>
    </subcellularLocation>
</comment>
<dbReference type="SUPFAM" id="SSF81296">
    <property type="entry name" value="E set domains"/>
    <property type="match status" value="1"/>
</dbReference>
<organism evidence="8 9">
    <name type="scientific">Terrihabitans soli</name>
    <dbReference type="NCBI Taxonomy" id="708113"/>
    <lineage>
        <taxon>Bacteria</taxon>
        <taxon>Pseudomonadati</taxon>
        <taxon>Pseudomonadota</taxon>
        <taxon>Alphaproteobacteria</taxon>
        <taxon>Hyphomicrobiales</taxon>
        <taxon>Terrihabitans</taxon>
    </lineage>
</organism>
<dbReference type="InterPro" id="IPR014756">
    <property type="entry name" value="Ig_E-set"/>
</dbReference>
<evidence type="ECO:0000256" key="3">
    <source>
        <dbReference type="ARBA" id="ARBA00009284"/>
    </source>
</evidence>
<dbReference type="UniPathway" id="UPA00637"/>
<dbReference type="GO" id="GO:0030288">
    <property type="term" value="C:outer membrane-bounded periplasmic space"/>
    <property type="evidence" value="ECO:0007669"/>
    <property type="project" value="TreeGrafter"/>
</dbReference>
<dbReference type="InterPro" id="IPR011013">
    <property type="entry name" value="Gal_mutarotase_sf_dom"/>
</dbReference>
<dbReference type="Pfam" id="PF04349">
    <property type="entry name" value="MdoG"/>
    <property type="match status" value="1"/>
</dbReference>
<evidence type="ECO:0000256" key="1">
    <source>
        <dbReference type="ARBA" id="ARBA00004418"/>
    </source>
</evidence>
<dbReference type="InterPro" id="IPR013783">
    <property type="entry name" value="Ig-like_fold"/>
</dbReference>
<name>A0A6S6QFL8_9HYPH</name>
<evidence type="ECO:0000256" key="2">
    <source>
        <dbReference type="ARBA" id="ARBA00005001"/>
    </source>
</evidence>
<dbReference type="PANTHER" id="PTHR30504">
    <property type="entry name" value="GLUCANS BIOSYNTHESIS PROTEIN"/>
    <property type="match status" value="1"/>
</dbReference>
<protein>
    <recommendedName>
        <fullName evidence="6">Glucans biosynthesis protein G</fullName>
    </recommendedName>
</protein>
<accession>A0A6S6QFL8</accession>
<dbReference type="InterPro" id="IPR023704">
    <property type="entry name" value="MdoG_OpgG"/>
</dbReference>
<proteinExistence type="inferred from homology"/>
<comment type="similarity">
    <text evidence="3 6">Belongs to the OpgD/OpgG family.</text>
</comment>
<feature type="signal peptide" evidence="6">
    <location>
        <begin position="1"/>
        <end position="20"/>
    </location>
</feature>
<dbReference type="EMBL" id="AP023361">
    <property type="protein sequence ID" value="BCJ89893.1"/>
    <property type="molecule type" value="Genomic_DNA"/>
</dbReference>
<feature type="chain" id="PRO_5028544296" description="Glucans biosynthesis protein G" evidence="6">
    <location>
        <begin position="21"/>
        <end position="511"/>
    </location>
</feature>
<dbReference type="InterPro" id="IPR014718">
    <property type="entry name" value="GH-type_carb-bd"/>
</dbReference>
<keyword evidence="9" id="KW-1185">Reference proteome</keyword>
<evidence type="ECO:0000259" key="7">
    <source>
        <dbReference type="Pfam" id="PF04349"/>
    </source>
</evidence>
<dbReference type="FunFam" id="2.70.98.10:FF:000001">
    <property type="entry name" value="Glucans biosynthesis protein G"/>
    <property type="match status" value="1"/>
</dbReference>
<reference evidence="8 9" key="1">
    <citation type="submission" date="2020-08" db="EMBL/GenBank/DDBJ databases">
        <title>Genome sequence of Rhizobiales bacterium strain IZ6.</title>
        <authorList>
            <person name="Nakai R."/>
            <person name="Naganuma T."/>
        </authorList>
    </citation>
    <scope>NUCLEOTIDE SEQUENCE [LARGE SCALE GENOMIC DNA]</scope>
    <source>
        <strain evidence="8 9">IZ6</strain>
    </source>
</reference>
<comment type="pathway">
    <text evidence="2 6">Glycan metabolism; osmoregulated periplasmic glucan (OPG) biosynthesis.</text>
</comment>
<dbReference type="RefSeq" id="WP_225873985.1">
    <property type="nucleotide sequence ID" value="NZ_AP023361.1"/>
</dbReference>
<dbReference type="HAMAP" id="MF_01069">
    <property type="entry name" value="MdoG_OpgG"/>
    <property type="match status" value="1"/>
</dbReference>
<dbReference type="GO" id="GO:0051274">
    <property type="term" value="P:beta-glucan biosynthetic process"/>
    <property type="evidence" value="ECO:0007669"/>
    <property type="project" value="TreeGrafter"/>
</dbReference>